<dbReference type="PROSITE" id="PS51257">
    <property type="entry name" value="PROKAR_LIPOPROTEIN"/>
    <property type="match status" value="1"/>
</dbReference>
<dbReference type="CDD" id="cd00519">
    <property type="entry name" value="Lipase_3"/>
    <property type="match status" value="1"/>
</dbReference>
<dbReference type="InterPro" id="IPR029058">
    <property type="entry name" value="AB_hydrolase_fold"/>
</dbReference>
<evidence type="ECO:0000259" key="3">
    <source>
        <dbReference type="Pfam" id="PF01764"/>
    </source>
</evidence>
<keyword evidence="2" id="KW-0472">Membrane</keyword>
<name>A0A6A5C6Q4_NAEFO</name>
<dbReference type="GeneID" id="68119982"/>
<keyword evidence="2" id="KW-1133">Transmembrane helix</keyword>
<accession>A0A6A5C6Q4</accession>
<feature type="transmembrane region" description="Helical" evidence="2">
    <location>
        <begin position="20"/>
        <end position="40"/>
    </location>
</feature>
<feature type="coiled-coil region" evidence="1">
    <location>
        <begin position="232"/>
        <end position="308"/>
    </location>
</feature>
<dbReference type="VEuPathDB" id="AmoebaDB:NF0051120"/>
<dbReference type="Gene3D" id="1.20.5.1230">
    <property type="entry name" value="Apolipoprotein A-I"/>
    <property type="match status" value="1"/>
</dbReference>
<dbReference type="Pfam" id="PF01764">
    <property type="entry name" value="Lipase_3"/>
    <property type="match status" value="1"/>
</dbReference>
<dbReference type="AlphaFoldDB" id="A0A6A5C6Q4"/>
<keyword evidence="5" id="KW-1185">Reference proteome</keyword>
<feature type="coiled-coil region" evidence="1">
    <location>
        <begin position="111"/>
        <end position="138"/>
    </location>
</feature>
<dbReference type="VEuPathDB" id="AmoebaDB:FDP41_012767"/>
<dbReference type="SUPFAM" id="SSF53474">
    <property type="entry name" value="alpha/beta-Hydrolases"/>
    <property type="match status" value="1"/>
</dbReference>
<dbReference type="SUPFAM" id="SSF58113">
    <property type="entry name" value="Apolipoprotein A-I"/>
    <property type="match status" value="1"/>
</dbReference>
<feature type="domain" description="Fungal lipase-type" evidence="3">
    <location>
        <begin position="389"/>
        <end position="517"/>
    </location>
</feature>
<evidence type="ECO:0000313" key="5">
    <source>
        <dbReference type="Proteomes" id="UP000444721"/>
    </source>
</evidence>
<dbReference type="OMA" id="ACNESNG"/>
<gene>
    <name evidence="4" type="ORF">FDP41_012767</name>
</gene>
<organism evidence="4 5">
    <name type="scientific">Naegleria fowleri</name>
    <name type="common">Brain eating amoeba</name>
    <dbReference type="NCBI Taxonomy" id="5763"/>
    <lineage>
        <taxon>Eukaryota</taxon>
        <taxon>Discoba</taxon>
        <taxon>Heterolobosea</taxon>
        <taxon>Tetramitia</taxon>
        <taxon>Eutetramitia</taxon>
        <taxon>Vahlkampfiidae</taxon>
        <taxon>Naegleria</taxon>
    </lineage>
</organism>
<dbReference type="InterPro" id="IPR002921">
    <property type="entry name" value="Fungal_lipase-type"/>
</dbReference>
<keyword evidence="2" id="KW-0812">Transmembrane</keyword>
<evidence type="ECO:0000256" key="1">
    <source>
        <dbReference type="SAM" id="Coils"/>
    </source>
</evidence>
<dbReference type="PANTHER" id="PTHR45856:SF24">
    <property type="entry name" value="FUNGAL LIPASE-LIKE DOMAIN-CONTAINING PROTEIN"/>
    <property type="match status" value="1"/>
</dbReference>
<reference evidence="4 5" key="1">
    <citation type="journal article" date="2019" name="Sci. Rep.">
        <title>Nanopore sequencing improves the draft genome of the human pathogenic amoeba Naegleria fowleri.</title>
        <authorList>
            <person name="Liechti N."/>
            <person name="Schurch N."/>
            <person name="Bruggmann R."/>
            <person name="Wittwer M."/>
        </authorList>
    </citation>
    <scope>NUCLEOTIDE SEQUENCE [LARGE SCALE GENOMIC DNA]</scope>
    <source>
        <strain evidence="4 5">ATCC 30894</strain>
    </source>
</reference>
<dbReference type="EMBL" id="VFQX01000016">
    <property type="protein sequence ID" value="KAF0980979.1"/>
    <property type="molecule type" value="Genomic_DNA"/>
</dbReference>
<dbReference type="RefSeq" id="XP_044565692.1">
    <property type="nucleotide sequence ID" value="XM_044703322.1"/>
</dbReference>
<feature type="coiled-coil region" evidence="1">
    <location>
        <begin position="170"/>
        <end position="197"/>
    </location>
</feature>
<dbReference type="Gene3D" id="3.40.50.1820">
    <property type="entry name" value="alpha/beta hydrolase"/>
    <property type="match status" value="1"/>
</dbReference>
<dbReference type="PANTHER" id="PTHR45856">
    <property type="entry name" value="ALPHA/BETA-HYDROLASES SUPERFAMILY PROTEIN"/>
    <property type="match status" value="1"/>
</dbReference>
<proteinExistence type="predicted"/>
<keyword evidence="1" id="KW-0175">Coiled coil</keyword>
<dbReference type="GO" id="GO:0006629">
    <property type="term" value="P:lipid metabolic process"/>
    <property type="evidence" value="ECO:0007669"/>
    <property type="project" value="InterPro"/>
</dbReference>
<dbReference type="InterPro" id="IPR051218">
    <property type="entry name" value="Sec_MonoDiacylglyc_Lipase"/>
</dbReference>
<evidence type="ECO:0000313" key="4">
    <source>
        <dbReference type="EMBL" id="KAF0980979.1"/>
    </source>
</evidence>
<dbReference type="VEuPathDB" id="AmoebaDB:NfTy_080520"/>
<evidence type="ECO:0000256" key="2">
    <source>
        <dbReference type="SAM" id="Phobius"/>
    </source>
</evidence>
<dbReference type="Proteomes" id="UP000444721">
    <property type="component" value="Unassembled WGS sequence"/>
</dbReference>
<sequence length="569" mass="64041">MLFQQRGSLQRGSTNSGSFFACLLLLVFLNVVFLNSPLWLTPDTITSVHAARTQGFFSRMASRAKQSIDRVRSSVRSIERKASDSVKRAVSSNPIVRKVKETAEKKLDRIVSGARKEIGSVKRQIDKVKENVKKFKKQGFKKGLRSVGDKLRSKVRKVKTEFQSKARKIKDKVKSKVRDVKDNVRKVKSELNSKARKFKDKIKTKVTKVNFELKSKSRKFKDKLKTKVRGIKDEIKTKVKSVKEKIKKAKAKIKSKVKTVKASLKKKLQDLKTKIGKISPKKVVQTVKKTLNKVKESVKNTIKTLKTKDTTIQTKKVGSLRSKRSNDKVVGSITAGVVKMASIVSEDAYDKNSDKRITEKGYRLVLQNDHKDKMIANKVYYNPNDKTLIVAYRGTVNTSVKDWINNFDIPLTKASFDGKTIGSVNRGYLKQYKEDRDSIQKIIQEYQKQGLVKNIIFTGHSKGAALTQIAAADYKINNPNSNVKVELVTFGSPRVGDTTFAKTLNELVPDNARVVNKFGNNGSDIFTTLPPKWTGYSHAGNEIQVACNESNGISCHKIKYYEANVAAQE</sequence>
<comment type="caution">
    <text evidence="4">The sequence shown here is derived from an EMBL/GenBank/DDBJ whole genome shotgun (WGS) entry which is preliminary data.</text>
</comment>
<protein>
    <recommendedName>
        <fullName evidence="3">Fungal lipase-type domain-containing protein</fullName>
    </recommendedName>
</protein>
<dbReference type="OrthoDB" id="426718at2759"/>